<protein>
    <submittedName>
        <fullName evidence="1">Uncharacterized protein</fullName>
    </submittedName>
</protein>
<gene>
    <name evidence="1" type="ORF">Y1Q_0014579</name>
</gene>
<sequence>MQPEAGPDLVEGSNRSEASGIGQHGYAELCQKSMRYLPTFVICIPSESHLLILQSLPAESKMACITSSSDFGFLLPPRNSAKCSKDFANSLTSKALELASDATAVNRASGLQAKCTLNLVGLEQDCSYLPPRRLGVSSSSMQRSVPFRWSEDY</sequence>
<evidence type="ECO:0000313" key="1">
    <source>
        <dbReference type="EMBL" id="KYO47043.1"/>
    </source>
</evidence>
<dbReference type="Proteomes" id="UP000050525">
    <property type="component" value="Unassembled WGS sequence"/>
</dbReference>
<reference evidence="1 2" key="1">
    <citation type="journal article" date="2012" name="Genome Biol.">
        <title>Sequencing three crocodilian genomes to illuminate the evolution of archosaurs and amniotes.</title>
        <authorList>
            <person name="St John J.A."/>
            <person name="Braun E.L."/>
            <person name="Isberg S.R."/>
            <person name="Miles L.G."/>
            <person name="Chong A.Y."/>
            <person name="Gongora J."/>
            <person name="Dalzell P."/>
            <person name="Moran C."/>
            <person name="Bed'hom B."/>
            <person name="Abzhanov A."/>
            <person name="Burgess S.C."/>
            <person name="Cooksey A.M."/>
            <person name="Castoe T.A."/>
            <person name="Crawford N.G."/>
            <person name="Densmore L.D."/>
            <person name="Drew J.C."/>
            <person name="Edwards S.V."/>
            <person name="Faircloth B.C."/>
            <person name="Fujita M.K."/>
            <person name="Greenwold M.J."/>
            <person name="Hoffmann F.G."/>
            <person name="Howard J.M."/>
            <person name="Iguchi T."/>
            <person name="Janes D.E."/>
            <person name="Khan S.Y."/>
            <person name="Kohno S."/>
            <person name="de Koning A.J."/>
            <person name="Lance S.L."/>
            <person name="McCarthy F.M."/>
            <person name="McCormack J.E."/>
            <person name="Merchant M.E."/>
            <person name="Peterson D.G."/>
            <person name="Pollock D.D."/>
            <person name="Pourmand N."/>
            <person name="Raney B.J."/>
            <person name="Roessler K.A."/>
            <person name="Sanford J.R."/>
            <person name="Sawyer R.H."/>
            <person name="Schmidt C.J."/>
            <person name="Triplett E.W."/>
            <person name="Tuberville T.D."/>
            <person name="Venegas-Anaya M."/>
            <person name="Howard J.T."/>
            <person name="Jarvis E.D."/>
            <person name="Guillette L.J.Jr."/>
            <person name="Glenn T.C."/>
            <person name="Green R.E."/>
            <person name="Ray D.A."/>
        </authorList>
    </citation>
    <scope>NUCLEOTIDE SEQUENCE [LARGE SCALE GENOMIC DNA]</scope>
    <source>
        <strain evidence="1">KSC_2009_1</strain>
    </source>
</reference>
<accession>A0A151PDC7</accession>
<comment type="caution">
    <text evidence="1">The sequence shown here is derived from an EMBL/GenBank/DDBJ whole genome shotgun (WGS) entry which is preliminary data.</text>
</comment>
<evidence type="ECO:0000313" key="2">
    <source>
        <dbReference type="Proteomes" id="UP000050525"/>
    </source>
</evidence>
<dbReference type="AlphaFoldDB" id="A0A151PDC7"/>
<proteinExistence type="predicted"/>
<keyword evidence="2" id="KW-1185">Reference proteome</keyword>
<name>A0A151PDC7_ALLMI</name>
<organism evidence="1 2">
    <name type="scientific">Alligator mississippiensis</name>
    <name type="common">American alligator</name>
    <dbReference type="NCBI Taxonomy" id="8496"/>
    <lineage>
        <taxon>Eukaryota</taxon>
        <taxon>Metazoa</taxon>
        <taxon>Chordata</taxon>
        <taxon>Craniata</taxon>
        <taxon>Vertebrata</taxon>
        <taxon>Euteleostomi</taxon>
        <taxon>Archelosauria</taxon>
        <taxon>Archosauria</taxon>
        <taxon>Crocodylia</taxon>
        <taxon>Alligatoridae</taxon>
        <taxon>Alligatorinae</taxon>
        <taxon>Alligator</taxon>
    </lineage>
</organism>
<dbReference type="EMBL" id="AKHW03000487">
    <property type="protein sequence ID" value="KYO47043.1"/>
    <property type="molecule type" value="Genomic_DNA"/>
</dbReference>